<dbReference type="InterPro" id="IPR027417">
    <property type="entry name" value="P-loop_NTPase"/>
</dbReference>
<comment type="caution">
    <text evidence="2">The sequence shown here is derived from an EMBL/GenBank/DDBJ whole genome shotgun (WGS) entry which is preliminary data.</text>
</comment>
<dbReference type="Gene3D" id="3.40.50.300">
    <property type="entry name" value="P-loop containing nucleotide triphosphate hydrolases"/>
    <property type="match status" value="1"/>
</dbReference>
<proteinExistence type="predicted"/>
<evidence type="ECO:0000313" key="3">
    <source>
        <dbReference type="Proteomes" id="UP000233387"/>
    </source>
</evidence>
<dbReference type="Pfam" id="PF00004">
    <property type="entry name" value="AAA"/>
    <property type="match status" value="1"/>
</dbReference>
<sequence length="376" mass="43052">MKLSSRLDILRYIRESRHEDEGSFDKFLPFNTKILNGDWNEPINTQQLYLSLSGKLPSTLFAHNVNTKKAKAWIERNFQEEIEHRFNSRNFNQKTKKFIDWQSVYLLKNGSIIDISVRSNGVACFFSEENSLQAETIIKETSKFKRKSSRLKPSISVIINTSMGGFDTKSIDVIAPQLNIEDNYNDDFLPIHETILKRLSQKNDKGLVLLHGKPGTGKTSYIRYLISKVKKNIIFLPPHLALSLTSPDLISLVLENTNSIFVIEDAENLIVSRDSEQYSPVSTLLNLTDGLLSDSLSIQIICTFNTDISRIDKALMRKGRLIAKYEFRPLEIEKAQKLVDKLGLNKTITEPTTLAEIYNNEEIITENYTEPRRIGF</sequence>
<organism evidence="2 3">
    <name type="scientific">Raineya orbicola</name>
    <dbReference type="NCBI Taxonomy" id="2016530"/>
    <lineage>
        <taxon>Bacteria</taxon>
        <taxon>Pseudomonadati</taxon>
        <taxon>Bacteroidota</taxon>
        <taxon>Cytophagia</taxon>
        <taxon>Cytophagales</taxon>
        <taxon>Raineyaceae</taxon>
        <taxon>Raineya</taxon>
    </lineage>
</organism>
<dbReference type="PANTHER" id="PTHR23070">
    <property type="entry name" value="BCS1 AAA-TYPE ATPASE"/>
    <property type="match status" value="1"/>
</dbReference>
<protein>
    <submittedName>
        <fullName evidence="2">ATPase family associated with various cellular activities (AAA)</fullName>
    </submittedName>
</protein>
<dbReference type="GO" id="GO:0005524">
    <property type="term" value="F:ATP binding"/>
    <property type="evidence" value="ECO:0007669"/>
    <property type="project" value="InterPro"/>
</dbReference>
<keyword evidence="3" id="KW-1185">Reference proteome</keyword>
<dbReference type="AlphaFoldDB" id="A0A2N3IJK8"/>
<evidence type="ECO:0000259" key="1">
    <source>
        <dbReference type="Pfam" id="PF00004"/>
    </source>
</evidence>
<dbReference type="InterPro" id="IPR050747">
    <property type="entry name" value="Mitochondrial_chaperone_BCS1"/>
</dbReference>
<dbReference type="Proteomes" id="UP000233387">
    <property type="component" value="Unassembled WGS sequence"/>
</dbReference>
<dbReference type="EMBL" id="NKXO01000006">
    <property type="protein sequence ID" value="PKQ70461.1"/>
    <property type="molecule type" value="Genomic_DNA"/>
</dbReference>
<evidence type="ECO:0000313" key="2">
    <source>
        <dbReference type="EMBL" id="PKQ70461.1"/>
    </source>
</evidence>
<name>A0A2N3IJK8_9BACT</name>
<dbReference type="InterPro" id="IPR003959">
    <property type="entry name" value="ATPase_AAA_core"/>
</dbReference>
<dbReference type="SUPFAM" id="SSF52540">
    <property type="entry name" value="P-loop containing nucleoside triphosphate hydrolases"/>
    <property type="match status" value="1"/>
</dbReference>
<feature type="domain" description="ATPase AAA-type core" evidence="1">
    <location>
        <begin position="208"/>
        <end position="327"/>
    </location>
</feature>
<reference evidence="2 3" key="1">
    <citation type="submission" date="2017-06" db="EMBL/GenBank/DDBJ databases">
        <title>Raineya orbicola gen. nov., sp. nov. a slightly thermophilic bacterium of the phylum Bacteroidetes and the description of Raineyaceae fam. nov.</title>
        <authorList>
            <person name="Albuquerque L."/>
            <person name="Polonia A.R.M."/>
            <person name="Barroso C."/>
            <person name="Froufe H.J.C."/>
            <person name="Lage O."/>
            <person name="Lobo-Da-Cunha A."/>
            <person name="Egas C."/>
            <person name="Da Costa M.S."/>
        </authorList>
    </citation>
    <scope>NUCLEOTIDE SEQUENCE [LARGE SCALE GENOMIC DNA]</scope>
    <source>
        <strain evidence="2 3">SPSPC-11</strain>
    </source>
</reference>
<dbReference type="GO" id="GO:0016887">
    <property type="term" value="F:ATP hydrolysis activity"/>
    <property type="evidence" value="ECO:0007669"/>
    <property type="project" value="InterPro"/>
</dbReference>
<accession>A0A2N3IJK8</accession>
<gene>
    <name evidence="2" type="ORF">Rain11_0544</name>
</gene>